<evidence type="ECO:0000256" key="1">
    <source>
        <dbReference type="ARBA" id="ARBA00004141"/>
    </source>
</evidence>
<feature type="transmembrane region" description="Helical" evidence="5">
    <location>
        <begin position="197"/>
        <end position="218"/>
    </location>
</feature>
<evidence type="ECO:0008006" key="7">
    <source>
        <dbReference type="Google" id="ProtNLM"/>
    </source>
</evidence>
<feature type="transmembrane region" description="Helical" evidence="5">
    <location>
        <begin position="13"/>
        <end position="34"/>
    </location>
</feature>
<evidence type="ECO:0000313" key="6">
    <source>
        <dbReference type="EMBL" id="GAI00800.1"/>
    </source>
</evidence>
<gene>
    <name evidence="6" type="ORF">S06H3_05092</name>
</gene>
<feature type="transmembrane region" description="Helical" evidence="5">
    <location>
        <begin position="144"/>
        <end position="161"/>
    </location>
</feature>
<evidence type="ECO:0000256" key="3">
    <source>
        <dbReference type="ARBA" id="ARBA00022989"/>
    </source>
</evidence>
<sequence>NNIYPAKSFLGDLIVVLYLLVIPSISIIMGGFASRNPLASLGASREMKLILSYELPFILAILVTVIKSGFTFRLGEILTFQAQNGAIVRSWSGTLALIVAIMCMQAKLALVPFDIPEAETEIAGGPLIEYSGSGLAIYRLMKNMLMFTVPFFLIIVFIGGLRFDGIHLLYGVLKYIGLVALMTVIRNTNPRVRIDQAVKFFWGPVTIIAIIAIILALLGR</sequence>
<dbReference type="InterPro" id="IPR001694">
    <property type="entry name" value="NADH_UbQ_OxRdtase_su1/FPO"/>
</dbReference>
<evidence type="ECO:0000256" key="4">
    <source>
        <dbReference type="ARBA" id="ARBA00023136"/>
    </source>
</evidence>
<reference evidence="6" key="1">
    <citation type="journal article" date="2014" name="Front. Microbiol.">
        <title>High frequency of phylogenetically diverse reductive dehalogenase-homologous genes in deep subseafloor sedimentary metagenomes.</title>
        <authorList>
            <person name="Kawai M."/>
            <person name="Futagami T."/>
            <person name="Toyoda A."/>
            <person name="Takaki Y."/>
            <person name="Nishi S."/>
            <person name="Hori S."/>
            <person name="Arai W."/>
            <person name="Tsubouchi T."/>
            <person name="Morono Y."/>
            <person name="Uchiyama I."/>
            <person name="Ito T."/>
            <person name="Fujiyama A."/>
            <person name="Inagaki F."/>
            <person name="Takami H."/>
        </authorList>
    </citation>
    <scope>NUCLEOTIDE SEQUENCE</scope>
    <source>
        <strain evidence="6">Expedition CK06-06</strain>
    </source>
</reference>
<evidence type="ECO:0000256" key="2">
    <source>
        <dbReference type="ARBA" id="ARBA00022692"/>
    </source>
</evidence>
<keyword evidence="2 5" id="KW-0812">Transmembrane</keyword>
<dbReference type="Pfam" id="PF00146">
    <property type="entry name" value="NADHdh"/>
    <property type="match status" value="1"/>
</dbReference>
<accession>X1LED7</accession>
<proteinExistence type="predicted"/>
<name>X1LED7_9ZZZZ</name>
<feature type="transmembrane region" description="Helical" evidence="5">
    <location>
        <begin position="86"/>
        <end position="104"/>
    </location>
</feature>
<dbReference type="AlphaFoldDB" id="X1LED7"/>
<keyword evidence="3 5" id="KW-1133">Transmembrane helix</keyword>
<organism evidence="6">
    <name type="scientific">marine sediment metagenome</name>
    <dbReference type="NCBI Taxonomy" id="412755"/>
    <lineage>
        <taxon>unclassified sequences</taxon>
        <taxon>metagenomes</taxon>
        <taxon>ecological metagenomes</taxon>
    </lineage>
</organism>
<dbReference type="InterPro" id="IPR052561">
    <property type="entry name" value="ComplexI_Subunit1"/>
</dbReference>
<evidence type="ECO:0000256" key="5">
    <source>
        <dbReference type="SAM" id="Phobius"/>
    </source>
</evidence>
<dbReference type="PANTHER" id="PTHR43359">
    <property type="entry name" value="FORMATE HYDROGENLYASE SUBUNIT 4"/>
    <property type="match status" value="1"/>
</dbReference>
<comment type="subcellular location">
    <subcellularLocation>
        <location evidence="1">Membrane</location>
        <topology evidence="1">Multi-pass membrane protein</topology>
    </subcellularLocation>
</comment>
<dbReference type="EMBL" id="BARV01001852">
    <property type="protein sequence ID" value="GAI00800.1"/>
    <property type="molecule type" value="Genomic_DNA"/>
</dbReference>
<dbReference type="PANTHER" id="PTHR43359:SF1">
    <property type="entry name" value="FORMATE HYDROGENLYASE SUBUNIT 4-RELATED"/>
    <property type="match status" value="1"/>
</dbReference>
<keyword evidence="4 5" id="KW-0472">Membrane</keyword>
<protein>
    <recommendedName>
        <fullName evidence="7">NADH-quinone oxidoreductase subunit H</fullName>
    </recommendedName>
</protein>
<dbReference type="GO" id="GO:0005886">
    <property type="term" value="C:plasma membrane"/>
    <property type="evidence" value="ECO:0007669"/>
    <property type="project" value="TreeGrafter"/>
</dbReference>
<dbReference type="PROSITE" id="PS00668">
    <property type="entry name" value="COMPLEX1_ND1_2"/>
    <property type="match status" value="1"/>
</dbReference>
<feature type="non-terminal residue" evidence="6">
    <location>
        <position position="1"/>
    </location>
</feature>
<dbReference type="InterPro" id="IPR018086">
    <property type="entry name" value="NADH_UbQ_OxRdtase_su1_CS"/>
</dbReference>
<comment type="caution">
    <text evidence="6">The sequence shown here is derived from an EMBL/GenBank/DDBJ whole genome shotgun (WGS) entry which is preliminary data.</text>
</comment>
<feature type="transmembrane region" description="Helical" evidence="5">
    <location>
        <begin position="55"/>
        <end position="74"/>
    </location>
</feature>
<feature type="transmembrane region" description="Helical" evidence="5">
    <location>
        <begin position="167"/>
        <end position="185"/>
    </location>
</feature>